<feature type="compositionally biased region" description="Low complexity" evidence="5">
    <location>
        <begin position="79"/>
        <end position="89"/>
    </location>
</feature>
<dbReference type="InterPro" id="IPR059070">
    <property type="entry name" value="TPR_VPS8_2"/>
</dbReference>
<feature type="region of interest" description="Disordered" evidence="5">
    <location>
        <begin position="75"/>
        <end position="108"/>
    </location>
</feature>
<keyword evidence="8" id="KW-1185">Reference proteome</keyword>
<dbReference type="GO" id="GO:0030897">
    <property type="term" value="C:HOPS complex"/>
    <property type="evidence" value="ECO:0007669"/>
    <property type="project" value="TreeGrafter"/>
</dbReference>
<dbReference type="PROSITE" id="PS50089">
    <property type="entry name" value="ZF_RING_2"/>
    <property type="match status" value="1"/>
</dbReference>
<dbReference type="EMBL" id="JAZDUA010000133">
    <property type="protein sequence ID" value="KAK7866902.1"/>
    <property type="molecule type" value="Genomic_DNA"/>
</dbReference>
<dbReference type="Proteomes" id="UP001378592">
    <property type="component" value="Unassembled WGS sequence"/>
</dbReference>
<dbReference type="GO" id="GO:0006623">
    <property type="term" value="P:protein targeting to vacuole"/>
    <property type="evidence" value="ECO:0007669"/>
    <property type="project" value="InterPro"/>
</dbReference>
<name>A0AAN9VR64_9ORTH</name>
<accession>A0AAN9VR64</accession>
<dbReference type="GO" id="GO:0034058">
    <property type="term" value="P:endosomal vesicle fusion"/>
    <property type="evidence" value="ECO:0007669"/>
    <property type="project" value="TreeGrafter"/>
</dbReference>
<keyword evidence="2 4" id="KW-0479">Metal-binding</keyword>
<dbReference type="Pfam" id="PF25066">
    <property type="entry name" value="TPR_VPS8_2"/>
    <property type="match status" value="1"/>
</dbReference>
<keyword evidence="3" id="KW-0862">Zinc</keyword>
<reference evidence="7 8" key="1">
    <citation type="submission" date="2024-03" db="EMBL/GenBank/DDBJ databases">
        <title>The genome assembly and annotation of the cricket Gryllus longicercus Weissman &amp; Gray.</title>
        <authorList>
            <person name="Szrajer S."/>
            <person name="Gray D."/>
            <person name="Ylla G."/>
        </authorList>
    </citation>
    <scope>NUCLEOTIDE SEQUENCE [LARGE SCALE GENOMIC DNA]</scope>
    <source>
        <strain evidence="7">DAG 2021-001</strain>
        <tissue evidence="7">Whole body minus gut</tissue>
    </source>
</reference>
<evidence type="ECO:0000256" key="4">
    <source>
        <dbReference type="PROSITE-ProRule" id="PRU00175"/>
    </source>
</evidence>
<dbReference type="PANTHER" id="PTHR12616">
    <property type="entry name" value="VACUOLAR PROTEIN SORTING VPS41"/>
    <property type="match status" value="1"/>
</dbReference>
<gene>
    <name evidence="7" type="ORF">R5R35_001644</name>
</gene>
<feature type="domain" description="RING-type" evidence="6">
    <location>
        <begin position="1230"/>
        <end position="1269"/>
    </location>
</feature>
<evidence type="ECO:0000259" key="6">
    <source>
        <dbReference type="PROSITE" id="PS50089"/>
    </source>
</evidence>
<dbReference type="Pfam" id="PF23410">
    <property type="entry name" value="Beta-prop_VPS8"/>
    <property type="match status" value="1"/>
</dbReference>
<dbReference type="SUPFAM" id="SSF50978">
    <property type="entry name" value="WD40 repeat-like"/>
    <property type="match status" value="1"/>
</dbReference>
<dbReference type="Pfam" id="PF12816">
    <property type="entry name" value="TPR_Vps8"/>
    <property type="match status" value="1"/>
</dbReference>
<evidence type="ECO:0000256" key="5">
    <source>
        <dbReference type="SAM" id="MobiDB-lite"/>
    </source>
</evidence>
<keyword evidence="2 4" id="KW-0863">Zinc-finger</keyword>
<dbReference type="InterPro" id="IPR025941">
    <property type="entry name" value="Vps8_central_dom"/>
</dbReference>
<dbReference type="InterPro" id="IPR015943">
    <property type="entry name" value="WD40/YVTN_repeat-like_dom_sf"/>
</dbReference>
<evidence type="ECO:0000256" key="1">
    <source>
        <dbReference type="ARBA" id="ARBA00009422"/>
    </source>
</evidence>
<comment type="caution">
    <text evidence="7">The sequence shown here is derived from an EMBL/GenBank/DDBJ whole genome shotgun (WGS) entry which is preliminary data.</text>
</comment>
<evidence type="ECO:0000256" key="3">
    <source>
        <dbReference type="ARBA" id="ARBA00022833"/>
    </source>
</evidence>
<feature type="compositionally biased region" description="Polar residues" evidence="5">
    <location>
        <begin position="99"/>
        <end position="108"/>
    </location>
</feature>
<dbReference type="PANTHER" id="PTHR12616:SF8">
    <property type="entry name" value="VACUOLAR PROTEIN SORTING-ASSOCIATED PROTEIN 8 HOMOLOG"/>
    <property type="match status" value="1"/>
</dbReference>
<proteinExistence type="inferred from homology"/>
<protein>
    <recommendedName>
        <fullName evidence="6">RING-type domain-containing protein</fullName>
    </recommendedName>
</protein>
<dbReference type="InterPro" id="IPR036322">
    <property type="entry name" value="WD40_repeat_dom_sf"/>
</dbReference>
<sequence>MADVAGVGGADLSENVVGSLNLEIEELDDAEYNIPPVEHTPTLESILHDLDDRASLSEDDMSNCLLPTAEGGFEGSETLSLGSMGSRSRSSSEQRQKSTRLATHNNPTQQTGSILRHVILKGISSQLMSASERINAGMPTAMAATTMIAVGTSHGLVLLFDASQTLRWCLGATEQDQGSVSSLSFNHDCTRLLAGYARGHILMFDVQNGKILRTMVDVHPPGTAVLHVKFTDLPTLALCSDSGGSVFELNFRRTMGIRGCDSKCLFSGSRGEVCCIEPLLLHPLASHPLQGVVLIAMATLSKIIVVSIRPRMQVIFTHPLHSTPAALPLITWQFVIIQMADASRVVDPVLAFARESTVYFFQVSVDARSKVRLAPLQKLTVPYILLSVHWLNTRTLAAFDTLEQLHLLDVRTQEELEVLDLSGVGLVYGTSHFKGLCTGGNVSKAMALAGERACYNSVVSFGNQMLILGTKSFHVLTIRTWNERLNHLVKQGRYLDALALGMAFYQDRAKAVVGLKGPKHKRKEIAHDKVLEILNTYIEDILMASDGNMELYQEAIPACVEYSIELEATDLLFGRLWDAFTDTDARGIYLESLEPWLLNDRLQTVRPDVMQAFVRHYEQQNRLQALEACLVHVEVSSLDVHQVMSLCWAKGLYDAIIHVHNRGLRDYVAPIRELMPLLQAALATGKQLSDNQIALGNKLLVYISCCLAGRAYPVGDIPEDDVQSVKHEVFKCLTCLHSKDADDNESPYPYLRAFLHFDTREFLNVLALAFEEPEFMSELGLRQVQRLVDILLLVMVQGDGYSPSQVGSLFTFLARQLAKPWCSLHVERQLFEQVVEFLTEGSTSSTMGHHEERQQALLELIRAGGLQHYNQEKLLAQALKAAFYRVCELLYEQRHEYDKILQCYLKDPLRRPQVFSYLRNILLIYTKAEERVRIESQVVENIKELLDIDAVRTGQIVTLHLSQLLPSIIDKLQSEPPILFQFLQGLFDYRDSHSTVGHMKEDLELDPHLVEQYIELLCQYNPDKVYSFLVSNEGYRLDQALQIVKKHNSIENTAYLLEKTGDFQSALNLLLTKLDVEIQQTLEASENGTHTALHDLATQLMGLCQRGSATLDENGRRGMWFPLLESLMKPQREVHGKLPVLQELTQQLLTSMSGYVSLPAILQVILKDPAYKDGKFGDIRELMMGMLSNSCYEETLLQTTSRLLSVDLHNKLARLMSDCNRGLSPRNPICALCRKPLDTMKATESAILFRCGHCYHAQCMKSQIHCCLCISSSAIGKNANSEILPIRSSTLYSPSPSQVEPRTLSASQGLLHSQEFALKLAPPPIPDLEGLF</sequence>
<dbReference type="GO" id="GO:0008270">
    <property type="term" value="F:zinc ion binding"/>
    <property type="evidence" value="ECO:0007669"/>
    <property type="project" value="UniProtKB-KW"/>
</dbReference>
<evidence type="ECO:0000313" key="8">
    <source>
        <dbReference type="Proteomes" id="UP001378592"/>
    </source>
</evidence>
<dbReference type="InterPro" id="IPR001841">
    <property type="entry name" value="Znf_RING"/>
</dbReference>
<dbReference type="Gene3D" id="2.130.10.10">
    <property type="entry name" value="YVTN repeat-like/Quinoprotein amine dehydrogenase"/>
    <property type="match status" value="1"/>
</dbReference>
<dbReference type="Pfam" id="PF23556">
    <property type="entry name" value="TPR_Vps41"/>
    <property type="match status" value="1"/>
</dbReference>
<comment type="similarity">
    <text evidence="1">Belongs to the VPS8 family.</text>
</comment>
<dbReference type="InterPro" id="IPR045111">
    <property type="entry name" value="Vps41/Vps8"/>
</dbReference>
<evidence type="ECO:0000256" key="2">
    <source>
        <dbReference type="ARBA" id="ARBA00022771"/>
    </source>
</evidence>
<evidence type="ECO:0000313" key="7">
    <source>
        <dbReference type="EMBL" id="KAK7866902.1"/>
    </source>
</evidence>
<dbReference type="GO" id="GO:0005770">
    <property type="term" value="C:late endosome"/>
    <property type="evidence" value="ECO:0007669"/>
    <property type="project" value="TreeGrafter"/>
</dbReference>
<organism evidence="7 8">
    <name type="scientific">Gryllus longicercus</name>
    <dbReference type="NCBI Taxonomy" id="2509291"/>
    <lineage>
        <taxon>Eukaryota</taxon>
        <taxon>Metazoa</taxon>
        <taxon>Ecdysozoa</taxon>
        <taxon>Arthropoda</taxon>
        <taxon>Hexapoda</taxon>
        <taxon>Insecta</taxon>
        <taxon>Pterygota</taxon>
        <taxon>Neoptera</taxon>
        <taxon>Polyneoptera</taxon>
        <taxon>Orthoptera</taxon>
        <taxon>Ensifera</taxon>
        <taxon>Gryllidea</taxon>
        <taxon>Grylloidea</taxon>
        <taxon>Gryllidae</taxon>
        <taxon>Gryllinae</taxon>
        <taxon>Gryllus</taxon>
    </lineage>
</organism>